<evidence type="ECO:0000313" key="6">
    <source>
        <dbReference type="Proteomes" id="UP000050864"/>
    </source>
</evidence>
<feature type="signal peptide" evidence="4">
    <location>
        <begin position="1"/>
        <end position="23"/>
    </location>
</feature>
<dbReference type="PATRIC" id="fig|405444.3.peg.1504"/>
<dbReference type="PANTHER" id="PTHR44227:SF3">
    <property type="entry name" value="PROTEIN O-MANNOSYL-TRANSFERASE TMTC4"/>
    <property type="match status" value="1"/>
</dbReference>
<keyword evidence="4" id="KW-0732">Signal</keyword>
<evidence type="ECO:0000313" key="5">
    <source>
        <dbReference type="EMBL" id="KRG63413.1"/>
    </source>
</evidence>
<dbReference type="RefSeq" id="WP_152982659.1">
    <property type="nucleotide sequence ID" value="NZ_LDJI01000022.1"/>
</dbReference>
<dbReference type="InterPro" id="IPR038765">
    <property type="entry name" value="Papain-like_cys_pep_sf"/>
</dbReference>
<dbReference type="SUPFAM" id="SSF54001">
    <property type="entry name" value="Cysteine proteinases"/>
    <property type="match status" value="1"/>
</dbReference>
<dbReference type="SMART" id="SM00028">
    <property type="entry name" value="TPR"/>
    <property type="match status" value="3"/>
</dbReference>
<dbReference type="Gene3D" id="1.25.40.10">
    <property type="entry name" value="Tetratricopeptide repeat domain"/>
    <property type="match status" value="1"/>
</dbReference>
<evidence type="ECO:0000256" key="3">
    <source>
        <dbReference type="PROSITE-ProRule" id="PRU00339"/>
    </source>
</evidence>
<keyword evidence="2 3" id="KW-0802">TPR repeat</keyword>
<dbReference type="InterPro" id="IPR052346">
    <property type="entry name" value="O-mannosyl-transferase_TMTC"/>
</dbReference>
<sequence>MIGWNAFALLAVTSLSPAPPAQAAVDIPAPEQIMIVPPEIKALLRERVIDTTNSPEKRLQRLVELIFEPNGLGLQYDTEATLSIAETWQQRRANCLSFTLLFVALAREVGLEAHVQEVGQVVTWYQEQGLIFNAGHVNAGLRVNGRTATMDLDSNVLYDSRGPRQITDRRALAHFYNNRGADQLAAHDYATARRYFDLSLQMEPRFVPAWSNLGVLESRVNDLTAASHDFETALSINKDHAPSLHNASKLYLQMGDTRRAAQLQTRLERSRSKDPFYQFMQGVIAERAANYPLAVHYYDKAVRLYGRAHQFHFGLARAYFLSGNNRLAEREMARARALGGSDEQRAIYQTKLDGIRRLEARHAAH</sequence>
<reference evidence="5 6" key="1">
    <citation type="submission" date="2015-05" db="EMBL/GenBank/DDBJ databases">
        <title>Genome sequencing and analysis of members of genus Stenotrophomonas.</title>
        <authorList>
            <person name="Patil P.P."/>
            <person name="Midha S."/>
            <person name="Patil P.B."/>
        </authorList>
    </citation>
    <scope>NUCLEOTIDE SEQUENCE [LARGE SCALE GENOMIC DNA]</scope>
    <source>
        <strain evidence="5 6">DSM 18929</strain>
    </source>
</reference>
<dbReference type="Pfam" id="PF13181">
    <property type="entry name" value="TPR_8"/>
    <property type="match status" value="1"/>
</dbReference>
<dbReference type="STRING" id="405444.ABB26_12055"/>
<organism evidence="5 6">
    <name type="scientific">Stenotrophomonas humi</name>
    <dbReference type="NCBI Taxonomy" id="405444"/>
    <lineage>
        <taxon>Bacteria</taxon>
        <taxon>Pseudomonadati</taxon>
        <taxon>Pseudomonadota</taxon>
        <taxon>Gammaproteobacteria</taxon>
        <taxon>Lysobacterales</taxon>
        <taxon>Lysobacteraceae</taxon>
        <taxon>Stenotrophomonas</taxon>
    </lineage>
</organism>
<evidence type="ECO:0000256" key="2">
    <source>
        <dbReference type="ARBA" id="ARBA00022803"/>
    </source>
</evidence>
<evidence type="ECO:0000256" key="4">
    <source>
        <dbReference type="SAM" id="SignalP"/>
    </source>
</evidence>
<keyword evidence="6" id="KW-1185">Reference proteome</keyword>
<dbReference type="OrthoDB" id="5801251at2"/>
<protein>
    <submittedName>
        <fullName evidence="5">Uncharacterized protein</fullName>
    </submittedName>
</protein>
<dbReference type="Pfam" id="PF13432">
    <property type="entry name" value="TPR_16"/>
    <property type="match status" value="1"/>
</dbReference>
<feature type="chain" id="PRO_5006393466" evidence="4">
    <location>
        <begin position="24"/>
        <end position="365"/>
    </location>
</feature>
<accession>A0A0R0C1E6</accession>
<dbReference type="SUPFAM" id="SSF48452">
    <property type="entry name" value="TPR-like"/>
    <property type="match status" value="1"/>
</dbReference>
<proteinExistence type="predicted"/>
<feature type="repeat" description="TPR" evidence="3">
    <location>
        <begin position="207"/>
        <end position="240"/>
    </location>
</feature>
<dbReference type="EMBL" id="LDJI01000022">
    <property type="protein sequence ID" value="KRG63413.1"/>
    <property type="molecule type" value="Genomic_DNA"/>
</dbReference>
<comment type="caution">
    <text evidence="5">The sequence shown here is derived from an EMBL/GenBank/DDBJ whole genome shotgun (WGS) entry which is preliminary data.</text>
</comment>
<dbReference type="InterPro" id="IPR011990">
    <property type="entry name" value="TPR-like_helical_dom_sf"/>
</dbReference>
<dbReference type="Proteomes" id="UP000050864">
    <property type="component" value="Unassembled WGS sequence"/>
</dbReference>
<dbReference type="InterPro" id="IPR019734">
    <property type="entry name" value="TPR_rpt"/>
</dbReference>
<dbReference type="AlphaFoldDB" id="A0A0R0C1E6"/>
<name>A0A0R0C1E6_9GAMM</name>
<evidence type="ECO:0000256" key="1">
    <source>
        <dbReference type="ARBA" id="ARBA00022737"/>
    </source>
</evidence>
<dbReference type="PROSITE" id="PS50005">
    <property type="entry name" value="TPR"/>
    <property type="match status" value="1"/>
</dbReference>
<gene>
    <name evidence="5" type="ORF">ABB26_12055</name>
</gene>
<dbReference type="PANTHER" id="PTHR44227">
    <property type="match status" value="1"/>
</dbReference>
<keyword evidence="1" id="KW-0677">Repeat</keyword>